<reference evidence="15 16" key="1">
    <citation type="submission" date="2019-03" db="EMBL/GenBank/DDBJ databases">
        <title>Genomic Encyclopedia of Type Strains, Phase III (KMG-III): the genomes of soil and plant-associated and newly described type strains.</title>
        <authorList>
            <person name="Whitman W."/>
        </authorList>
    </citation>
    <scope>NUCLEOTIDE SEQUENCE [LARGE SCALE GENOMIC DNA]</scope>
    <source>
        <strain evidence="15 16">CECT 8455</strain>
    </source>
</reference>
<dbReference type="InterPro" id="IPR008969">
    <property type="entry name" value="CarboxyPept-like_regulatory"/>
</dbReference>
<dbReference type="InterPro" id="IPR012910">
    <property type="entry name" value="Plug_dom"/>
</dbReference>
<dbReference type="PANTHER" id="PTHR30069:SF29">
    <property type="entry name" value="HEMOGLOBIN AND HEMOGLOBIN-HAPTOGLOBIN-BINDING PROTEIN 1-RELATED"/>
    <property type="match status" value="1"/>
</dbReference>
<dbReference type="AlphaFoldDB" id="A0A4R7D7F0"/>
<accession>A0A4R7D7F0</accession>
<evidence type="ECO:0000256" key="10">
    <source>
        <dbReference type="PROSITE-ProRule" id="PRU01360"/>
    </source>
</evidence>
<keyword evidence="16" id="KW-1185">Reference proteome</keyword>
<evidence type="ECO:0000256" key="1">
    <source>
        <dbReference type="ARBA" id="ARBA00004571"/>
    </source>
</evidence>
<evidence type="ECO:0000259" key="14">
    <source>
        <dbReference type="Pfam" id="PF07715"/>
    </source>
</evidence>
<dbReference type="NCBIfam" id="TIGR04057">
    <property type="entry name" value="SusC_RagA_signa"/>
    <property type="match status" value="1"/>
</dbReference>
<evidence type="ECO:0000256" key="6">
    <source>
        <dbReference type="ARBA" id="ARBA00023077"/>
    </source>
</evidence>
<evidence type="ECO:0000256" key="5">
    <source>
        <dbReference type="ARBA" id="ARBA00022729"/>
    </source>
</evidence>
<evidence type="ECO:0000313" key="16">
    <source>
        <dbReference type="Proteomes" id="UP000295274"/>
    </source>
</evidence>
<dbReference type="Pfam" id="PF00593">
    <property type="entry name" value="TonB_dep_Rec_b-barrel"/>
    <property type="match status" value="1"/>
</dbReference>
<dbReference type="InterPro" id="IPR036942">
    <property type="entry name" value="Beta-barrel_TonB_sf"/>
</dbReference>
<dbReference type="OrthoDB" id="9768177at2"/>
<evidence type="ECO:0000256" key="8">
    <source>
        <dbReference type="ARBA" id="ARBA00023170"/>
    </source>
</evidence>
<evidence type="ECO:0000256" key="4">
    <source>
        <dbReference type="ARBA" id="ARBA00022692"/>
    </source>
</evidence>
<dbReference type="InterPro" id="IPR037066">
    <property type="entry name" value="Plug_dom_sf"/>
</dbReference>
<sequence>MRTNARNFLTLLLSFVAYISFAQDKSITGTVTDQTGLPLPGVNILIKGTTNGTQTDFDGNYSIAANTGDVLAFTYIGLKQTTKTVGGANTINVQMEEDAQALDEVVVTALGISREKKSLGYATQEVQGDQVNTAKDQNFVNSLSGKVAGLDIKKSSTLGGSANVVIRGYSSITGNNQALFVVDGVPLNNDTNNSTSQAEGGDGYDYGNAASDINPDDIESINVLKGSAATALYGSRAANGVIIINTKKGKKGEGLGISITSSVNIGKYDRDTFPIFQQEYGQGYGPFYGAGYVDSIDVDGDGIEDLTPPTGEDGSFGLRYDPNLMLYQWDSYFPQLDSYLQKSPWVAPENGPEYIFQNSVTSSQNIAISQGFETGSLRMSYTRLDQTGILPNSEIGRHNIDLVGVMDLNDKISVTGKATYTKSSGLGRYGTGYDAENIMTNFRQWWATSTDLKDQRDAYFATGQNISWNPSGPTSLDPKYWDNPYFTRYENYNTDERNRLFGYGSISYDVLPWLEIFGRATVDTYAELREERNNIGSIDTPEYSRKNINFSEYNYDFFLNFNGDLSEKFGISGVLGTNYRQTKNNYVTATTDGGLKLAGIYALSNSVNPIVFDASSEYDADVRVFGAFANASIDYDNMLFLEGSIRNDTFSTLPDGQNSFYYPAVSASFVFSNLFESNIVSFGKLRAGYAQVGNGATSYQLLNTFNPIAGFGGATLYSNPGTSNNPNLKEERTESKELGLEMNFWNRRIGFDVSLYEQITSDAIIPVEITPSTGFTNTVVNSAEVSNKGVEAQLYFTSIKTPDFSWRTDVNFSAYKSEVLDLFEDSQNILVNSFFGVSLNAAKGEAYGTLKGTDYEYINGERVVGEDGLYLKTESSQEVLGDINPDWKMGLSNTFKYKDISLSFLIDIQEGGSVFSGDTYFGMATGIYDVTAGVNDLGNPLRDPVTNDNTSGGVILPGVQADGSTNTVRADFTTYENPYGRYGNAPDAQFVYDASYVKLREVTLGYSLPKKFIDKLPFNAVSFTAVGRNLWIISKDLPYADPEQSFGAGNLQGFQIGAYPSVKEYGFNIKLQF</sequence>
<evidence type="ECO:0000256" key="12">
    <source>
        <dbReference type="SAM" id="SignalP"/>
    </source>
</evidence>
<feature type="domain" description="TonB-dependent receptor-like beta-barrel" evidence="13">
    <location>
        <begin position="459"/>
        <end position="830"/>
    </location>
</feature>
<comment type="similarity">
    <text evidence="10 11">Belongs to the TonB-dependent receptor family.</text>
</comment>
<keyword evidence="4 10" id="KW-0812">Transmembrane</keyword>
<dbReference type="GO" id="GO:0015344">
    <property type="term" value="F:siderophore uptake transmembrane transporter activity"/>
    <property type="evidence" value="ECO:0007669"/>
    <property type="project" value="TreeGrafter"/>
</dbReference>
<dbReference type="Proteomes" id="UP000295274">
    <property type="component" value="Unassembled WGS sequence"/>
</dbReference>
<dbReference type="SUPFAM" id="SSF49464">
    <property type="entry name" value="Carboxypeptidase regulatory domain-like"/>
    <property type="match status" value="1"/>
</dbReference>
<dbReference type="InterPro" id="IPR039426">
    <property type="entry name" value="TonB-dep_rcpt-like"/>
</dbReference>
<name>A0A4R7D7F0_9FLAO</name>
<keyword evidence="9 10" id="KW-0998">Cell outer membrane</keyword>
<dbReference type="InterPro" id="IPR000531">
    <property type="entry name" value="Beta-barrel_TonB"/>
</dbReference>
<protein>
    <submittedName>
        <fullName evidence="15">TonB-linked SusC/RagA family outer membrane protein</fullName>
    </submittedName>
</protein>
<evidence type="ECO:0000313" key="15">
    <source>
        <dbReference type="EMBL" id="TDS16900.1"/>
    </source>
</evidence>
<dbReference type="Gene3D" id="2.60.40.1120">
    <property type="entry name" value="Carboxypeptidase-like, regulatory domain"/>
    <property type="match status" value="1"/>
</dbReference>
<proteinExistence type="inferred from homology"/>
<gene>
    <name evidence="15" type="ORF">DFQ03_1389</name>
</gene>
<feature type="domain" description="TonB-dependent receptor plug" evidence="14">
    <location>
        <begin position="116"/>
        <end position="241"/>
    </location>
</feature>
<dbReference type="Gene3D" id="2.40.170.20">
    <property type="entry name" value="TonB-dependent receptor, beta-barrel domain"/>
    <property type="match status" value="1"/>
</dbReference>
<evidence type="ECO:0000256" key="11">
    <source>
        <dbReference type="RuleBase" id="RU003357"/>
    </source>
</evidence>
<comment type="subcellular location">
    <subcellularLocation>
        <location evidence="1 10">Cell outer membrane</location>
        <topology evidence="1 10">Multi-pass membrane protein</topology>
    </subcellularLocation>
</comment>
<dbReference type="GO" id="GO:0009279">
    <property type="term" value="C:cell outer membrane"/>
    <property type="evidence" value="ECO:0007669"/>
    <property type="project" value="UniProtKB-SubCell"/>
</dbReference>
<keyword evidence="7 10" id="KW-0472">Membrane</keyword>
<organism evidence="15 16">
    <name type="scientific">Maribacter caenipelagi</name>
    <dbReference type="NCBI Taxonomy" id="1447781"/>
    <lineage>
        <taxon>Bacteria</taxon>
        <taxon>Pseudomonadati</taxon>
        <taxon>Bacteroidota</taxon>
        <taxon>Flavobacteriia</taxon>
        <taxon>Flavobacteriales</taxon>
        <taxon>Flavobacteriaceae</taxon>
        <taxon>Maribacter</taxon>
    </lineage>
</organism>
<dbReference type="Gene3D" id="2.170.130.10">
    <property type="entry name" value="TonB-dependent receptor, plug domain"/>
    <property type="match status" value="1"/>
</dbReference>
<feature type="chain" id="PRO_5020532203" evidence="12">
    <location>
        <begin position="23"/>
        <end position="1073"/>
    </location>
</feature>
<evidence type="ECO:0000259" key="13">
    <source>
        <dbReference type="Pfam" id="PF00593"/>
    </source>
</evidence>
<dbReference type="RefSeq" id="WP_133672398.1">
    <property type="nucleotide sequence ID" value="NZ_SNZW01000013.1"/>
</dbReference>
<dbReference type="InterPro" id="IPR023997">
    <property type="entry name" value="TonB-dep_OMP_SusC/RagA_CS"/>
</dbReference>
<comment type="caution">
    <text evidence="15">The sequence shown here is derived from an EMBL/GenBank/DDBJ whole genome shotgun (WGS) entry which is preliminary data.</text>
</comment>
<dbReference type="Pfam" id="PF07715">
    <property type="entry name" value="Plug"/>
    <property type="match status" value="1"/>
</dbReference>
<keyword evidence="6 11" id="KW-0798">TonB box</keyword>
<evidence type="ECO:0000256" key="9">
    <source>
        <dbReference type="ARBA" id="ARBA00023237"/>
    </source>
</evidence>
<keyword evidence="8" id="KW-0675">Receptor</keyword>
<feature type="signal peptide" evidence="12">
    <location>
        <begin position="1"/>
        <end position="22"/>
    </location>
</feature>
<dbReference type="InterPro" id="IPR023996">
    <property type="entry name" value="TonB-dep_OMP_SusC/RagA"/>
</dbReference>
<dbReference type="PANTHER" id="PTHR30069">
    <property type="entry name" value="TONB-DEPENDENT OUTER MEMBRANE RECEPTOR"/>
    <property type="match status" value="1"/>
</dbReference>
<dbReference type="GO" id="GO:0044718">
    <property type="term" value="P:siderophore transmembrane transport"/>
    <property type="evidence" value="ECO:0007669"/>
    <property type="project" value="TreeGrafter"/>
</dbReference>
<evidence type="ECO:0000256" key="3">
    <source>
        <dbReference type="ARBA" id="ARBA00022452"/>
    </source>
</evidence>
<keyword evidence="5 12" id="KW-0732">Signal</keyword>
<evidence type="ECO:0000256" key="7">
    <source>
        <dbReference type="ARBA" id="ARBA00023136"/>
    </source>
</evidence>
<keyword evidence="2 10" id="KW-0813">Transport</keyword>
<evidence type="ECO:0000256" key="2">
    <source>
        <dbReference type="ARBA" id="ARBA00022448"/>
    </source>
</evidence>
<dbReference type="NCBIfam" id="TIGR04056">
    <property type="entry name" value="OMP_RagA_SusC"/>
    <property type="match status" value="1"/>
</dbReference>
<dbReference type="EMBL" id="SNZW01000013">
    <property type="protein sequence ID" value="TDS16900.1"/>
    <property type="molecule type" value="Genomic_DNA"/>
</dbReference>
<dbReference type="SUPFAM" id="SSF56935">
    <property type="entry name" value="Porins"/>
    <property type="match status" value="1"/>
</dbReference>
<keyword evidence="3 10" id="KW-1134">Transmembrane beta strand</keyword>
<dbReference type="Pfam" id="PF13715">
    <property type="entry name" value="CarbopepD_reg_2"/>
    <property type="match status" value="1"/>
</dbReference>
<dbReference type="PROSITE" id="PS52016">
    <property type="entry name" value="TONB_DEPENDENT_REC_3"/>
    <property type="match status" value="1"/>
</dbReference>